<keyword evidence="10" id="KW-1185">Reference proteome</keyword>
<feature type="region of interest" description="Disordered" evidence="6">
    <location>
        <begin position="2146"/>
        <end position="2192"/>
    </location>
</feature>
<accession>A0A5J4YPY6</accession>
<evidence type="ECO:0000256" key="4">
    <source>
        <dbReference type="ARBA" id="ARBA00022989"/>
    </source>
</evidence>
<evidence type="ECO:0000313" key="9">
    <source>
        <dbReference type="EMBL" id="KAA8492803.1"/>
    </source>
</evidence>
<feature type="compositionally biased region" description="Polar residues" evidence="6">
    <location>
        <begin position="1430"/>
        <end position="1444"/>
    </location>
</feature>
<name>A0A5J4YPY6_PORPP</name>
<feature type="region of interest" description="Disordered" evidence="6">
    <location>
        <begin position="577"/>
        <end position="597"/>
    </location>
</feature>
<feature type="compositionally biased region" description="Basic and acidic residues" evidence="6">
    <location>
        <begin position="197"/>
        <end position="209"/>
    </location>
</feature>
<dbReference type="Gene3D" id="2.60.40.150">
    <property type="entry name" value="C2 domain"/>
    <property type="match status" value="1"/>
</dbReference>
<feature type="transmembrane region" description="Helical" evidence="7">
    <location>
        <begin position="536"/>
        <end position="556"/>
    </location>
</feature>
<evidence type="ECO:0000256" key="6">
    <source>
        <dbReference type="SAM" id="MobiDB-lite"/>
    </source>
</evidence>
<dbReference type="Proteomes" id="UP000324585">
    <property type="component" value="Unassembled WGS sequence"/>
</dbReference>
<evidence type="ECO:0000256" key="1">
    <source>
        <dbReference type="ARBA" id="ARBA00004167"/>
    </source>
</evidence>
<comment type="caution">
    <text evidence="9">The sequence shown here is derived from an EMBL/GenBank/DDBJ whole genome shotgun (WGS) entry which is preliminary data.</text>
</comment>
<feature type="transmembrane region" description="Helical" evidence="7">
    <location>
        <begin position="420"/>
        <end position="441"/>
    </location>
</feature>
<feature type="transmembrane region" description="Helical" evidence="7">
    <location>
        <begin position="447"/>
        <end position="475"/>
    </location>
</feature>
<dbReference type="PANTHER" id="PTHR12546">
    <property type="entry name" value="FER-1-LIKE"/>
    <property type="match status" value="1"/>
</dbReference>
<evidence type="ECO:0000256" key="3">
    <source>
        <dbReference type="ARBA" id="ARBA00022737"/>
    </source>
</evidence>
<feature type="domain" description="C2" evidence="8">
    <location>
        <begin position="1663"/>
        <end position="1786"/>
    </location>
</feature>
<sequence length="2801" mass="315830">MEQSDDAYRVSETHTAAIAQRDWDVPEADGGQDWTENSSDDWKKQRQGLGLPLRVRRTAHEFVIEDETQHADERVTAEQQEDWEDQFSYSALQAEDSAGHGATRHRHAALDRSSFAFESVPTHLDRGAQNGRDDADADDNGDFISPSLEPDEAENYAMSVALQYTDRFSSSGRTSQAPSPSRLASVSFSASGGSAHQAERDDSRPHDDLSPWEWIRAMLPSTGKYPSGPNDHGATYHAVASEPPSSQVFGYRTSAPEASMLSQIFFRRNTQSSDVSFMNPSEVRDARIRALNIDAPDMVPTDAQLLVNYMNQSRPVEGLLNVLRNAKNRLDDIGRAMMTHRGNGQPVQDFYDVGSKLERFLFGRLVREYGSENPVEMQLQEAAVVDEEEEQLQILRTQLQDMNTDLFRARKSSLVSPWNSSWSLVLLPALPLATMYTWMVLSYVYPIFLSFVVTFGVRTLSLIVLAFFALLLNYLDDVRQITWLKTRILEIEYKVVLISNYFGEAILRNFTPEMAQNVRARMFRVRDRILHLNGKLHRTFGFSLVGVWVYLFKGFVRYRDIHNVLWSSHHGSIDSAELQEDDGNGTSGALASSFPSMRRRPSVKGDFEAFKTIAVEIQLLRIYDLILTDIVNSIWVEVEIQDETVSRSDVFDLPLYFDAQKRSLSIEWSAKLVFNVALRPRSRHKKEMEKKTAMAGTGIQTGESTRDSERRGSIGAPDMLSMFDDKRIRMRIMGILGIPLYSPDGAKRYPSMEACIQASKRALMRLKYAMGRRVPEYTDEPLELAWCDLSGKALGGGLLQKDRIEHQELRIPFKPVHAREFVLPQNTACAVLDCNISLATLPDVSLSYALRSSELKGCDWKVAMHIFEIRGIDIPATHSVHSPYVELRAFDRTRYSSVVSRSSTFVLGETLQLNGLCTGRELEKQAVTLRLWASRLGFNDLLMGELTFKASAIYALASHTLYSAWFPFMADGYRRISGFVRLSVCVVPADVKVPRALTDPGPENDPVLLQDAIVTLPSSRVYRNTVQVSVGFADFLPYMVKSEGQFAPDIVRCYAELEYPGHGKVVSNIYPGKMMRIEDPNLNGCATIRVQRKADMNLEFSLSVLWPRTAQEWNRFHGLIFRLWHRNDVISERQKLICEIPLDASLFLRGRCTAYVRTKPSEGEGTLHANATADLPGDRIAPYVSMQRPRYFHMYGNVEGPINLDATPYEYRGRVLMSLSAREDYSLVPMSVREVLRAPLPRPPISRYRFRLSIVRATEIPVPDGFEISVKCSFGPYEFGHSIPDQKVSGAQVTWPQHESVIDADFLQFPEDILQIPDLFITLLTLPKIRYTEYSRREYLDGLSRGKIRKSYAGDPARRHIINDRTALVPVTEDRQWRRLSFIRLTAHYVLCSPFISRWMYMDFPGTTDLHSEKVPGSLLFAIELCSSKSENEGGTSDVSSVRDSTAFRDDSTRSAVGSHPGMDSDGRELGPSASQLNMDGAKLSLRGQHQGFAGDTSPPQGHPSSSMASFNGARSKAWSHVPAKLYQSRADGIEIAHSASEAAKQASTASEGATISSGDTRFPAACAEVVFSTAAHAAKDVISSAARAVRLSKQEPAPVSIPAASSSDKTHAAEPVTLPSSRWNSNGQSLARPFTTLATPEAHSYGGVAERHRMNLSDRQSRSGATGSAATTMRRTIRGDLLAFIIRGKNIPAADASGLSDPFVVLSIGNRRQKGKVVCWQTVAPVWKEIMLIENVEWLEGESRPNLNIILYDWNETKVQYLGRAIINAENLDERPPSVETAKWHSVFTTNPVYPVGEILADFQLIQKSGPGSGHREDLSALFTTRIVAPTFSSSSKSGRELPIRHEPTVAATLSLDLLPKMVTRTIMVTFVGLEKVRLLRKPHGRFFVDVSLSPKEELRPLYTLRSRFGKITQTDEYVGSCALIDCLVLRAQFPAELAHSDLFPSVNLFVYVQFDYRHEPELVGTRTVLVSELLQEGRASVRTAEDVSHTLRLWSRVSIERDREPLLRLLECGVTLKPSVMEQLEPFLCSSLRESNIRVKSSNRGWSRKDVWIRRSPSADATALSKTKRKAAMKGYGLFGRFEPLFIFHEAVRSRVGKIREALWRFWRHILTSVSQVMPDAAELVGLTVLNMYTSAQEADYAGFSSPGAMGDADEDESVGEEDDDDERSGKAGEKAGKRREFSEESETRWDDTSILRKKHGYIPEEIESVAGFIRVFTKVGIRRGDNRRPAEELVHMTAEQRNEILKERRVLGEPSQVQIEVDHLIRAGRTPDYGSVSLRVDVFQDVDGHDMDEMRRLRSVSLRALGTWFQPRSVMCRLYLLVGRNLLRRHATCNSYANVYFHGGTPRMYTSRRTPVYKSFDPAFFVMFQSLIAMPGGSVDIEIRNKVDPQVSIPVRFPWYIREHGAAGAAGLGFISNELDINFGQIGLGWDETIGVCQVSLNDRWYNPCWRAMQCVPVETRLLLSEKSPHAQGRVDIMLEMMDAEEYEKAPRLYPPVQLSIPPRRNFMLRCVVFDISEVHLPFMLSDDVNKFANFFVHLRLGNEPSEARRTDICKYSTDGSAQFNWRVGWKIQLPDLVLKPRLKLQVYETGPRLGGESRLCCVADIRLRGLFQEALQISESESVVRVRQKVLMKHPSYPEVLAYAQVSLEIIPEGQAALKRCNYGEAGREFNQHEDYILPPPFRPAPFSIVNPSPYFSYSFRKILVWANEELVTVSLLVPLILLGIQLLWYTPWQWYLISGIIGLVLFLRVAYLQRKRRRVIFDGVRARAVEKQRARDDQARDQEKIFKGVSWVGKAI</sequence>
<evidence type="ECO:0000256" key="5">
    <source>
        <dbReference type="ARBA" id="ARBA00023136"/>
    </source>
</evidence>
<dbReference type="InterPro" id="IPR035892">
    <property type="entry name" value="C2_domain_sf"/>
</dbReference>
<feature type="compositionally biased region" description="Basic and acidic residues" evidence="6">
    <location>
        <begin position="1"/>
        <end position="12"/>
    </location>
</feature>
<feature type="transmembrane region" description="Helical" evidence="7">
    <location>
        <begin position="2739"/>
        <end position="2756"/>
    </location>
</feature>
<evidence type="ECO:0000256" key="7">
    <source>
        <dbReference type="SAM" id="Phobius"/>
    </source>
</evidence>
<dbReference type="InterPro" id="IPR037721">
    <property type="entry name" value="Ferlin"/>
</dbReference>
<feature type="region of interest" description="Disordered" evidence="6">
    <location>
        <begin position="685"/>
        <end position="716"/>
    </location>
</feature>
<feature type="region of interest" description="Disordered" evidence="6">
    <location>
        <begin position="169"/>
        <end position="209"/>
    </location>
</feature>
<organism evidence="9 10">
    <name type="scientific">Porphyridium purpureum</name>
    <name type="common">Red alga</name>
    <name type="synonym">Porphyridium cruentum</name>
    <dbReference type="NCBI Taxonomy" id="35688"/>
    <lineage>
        <taxon>Eukaryota</taxon>
        <taxon>Rhodophyta</taxon>
        <taxon>Bangiophyceae</taxon>
        <taxon>Porphyridiales</taxon>
        <taxon>Porphyridiaceae</taxon>
        <taxon>Porphyridium</taxon>
    </lineage>
</organism>
<protein>
    <submittedName>
        <fullName evidence="9">Dysferlin</fullName>
    </submittedName>
</protein>
<gene>
    <name evidence="9" type="ORF">FVE85_9075</name>
</gene>
<keyword evidence="2 7" id="KW-0812">Transmembrane</keyword>
<feature type="region of interest" description="Disordered" evidence="6">
    <location>
        <begin position="1"/>
        <end position="46"/>
    </location>
</feature>
<dbReference type="EMBL" id="VRMN01000008">
    <property type="protein sequence ID" value="KAA8492803.1"/>
    <property type="molecule type" value="Genomic_DNA"/>
</dbReference>
<feature type="region of interest" description="Disordered" evidence="6">
    <location>
        <begin position="1430"/>
        <end position="1476"/>
    </location>
</feature>
<reference evidence="10" key="1">
    <citation type="journal article" date="2019" name="Nat. Commun.">
        <title>Expansion of phycobilisome linker gene families in mesophilic red algae.</title>
        <authorList>
            <person name="Lee J."/>
            <person name="Kim D."/>
            <person name="Bhattacharya D."/>
            <person name="Yoon H.S."/>
        </authorList>
    </citation>
    <scope>NUCLEOTIDE SEQUENCE [LARGE SCALE GENOMIC DNA]</scope>
    <source>
        <strain evidence="10">CCMP 1328</strain>
    </source>
</reference>
<evidence type="ECO:0000313" key="10">
    <source>
        <dbReference type="Proteomes" id="UP000324585"/>
    </source>
</evidence>
<dbReference type="GO" id="GO:0007009">
    <property type="term" value="P:plasma membrane organization"/>
    <property type="evidence" value="ECO:0007669"/>
    <property type="project" value="TreeGrafter"/>
</dbReference>
<feature type="compositionally biased region" description="Acidic residues" evidence="6">
    <location>
        <begin position="2154"/>
        <end position="2169"/>
    </location>
</feature>
<feature type="compositionally biased region" description="Polar residues" evidence="6">
    <location>
        <begin position="169"/>
        <end position="179"/>
    </location>
</feature>
<dbReference type="PANTHER" id="PTHR12546:SF33">
    <property type="entry name" value="SPERM VESICLE FUSION PROTEIN FER-1"/>
    <property type="match status" value="1"/>
</dbReference>
<feature type="compositionally biased region" description="Low complexity" evidence="6">
    <location>
        <begin position="1597"/>
        <end position="1608"/>
    </location>
</feature>
<keyword evidence="4 7" id="KW-1133">Transmembrane helix</keyword>
<dbReference type="PROSITE" id="PS50004">
    <property type="entry name" value="C2"/>
    <property type="match status" value="1"/>
</dbReference>
<feature type="region of interest" description="Disordered" evidence="6">
    <location>
        <begin position="1489"/>
        <end position="1512"/>
    </location>
</feature>
<feature type="region of interest" description="Disordered" evidence="6">
    <location>
        <begin position="124"/>
        <end position="149"/>
    </location>
</feature>
<proteinExistence type="predicted"/>
<dbReference type="InterPro" id="IPR000008">
    <property type="entry name" value="C2_dom"/>
</dbReference>
<evidence type="ECO:0000256" key="2">
    <source>
        <dbReference type="ARBA" id="ARBA00022692"/>
    </source>
</evidence>
<feature type="compositionally biased region" description="Polar residues" evidence="6">
    <location>
        <begin position="1498"/>
        <end position="1510"/>
    </location>
</feature>
<feature type="compositionally biased region" description="Basic and acidic residues" evidence="6">
    <location>
        <begin position="2170"/>
        <end position="2192"/>
    </location>
</feature>
<feature type="region of interest" description="Disordered" evidence="6">
    <location>
        <begin position="1592"/>
        <end position="1626"/>
    </location>
</feature>
<dbReference type="SUPFAM" id="SSF49562">
    <property type="entry name" value="C2 domain (Calcium/lipid-binding domain, CaLB)"/>
    <property type="match status" value="2"/>
</dbReference>
<dbReference type="SMART" id="SM00239">
    <property type="entry name" value="C2"/>
    <property type="match status" value="2"/>
</dbReference>
<evidence type="ECO:0000259" key="8">
    <source>
        <dbReference type="PROSITE" id="PS50004"/>
    </source>
</evidence>
<dbReference type="OrthoDB" id="270970at2759"/>
<keyword evidence="3" id="KW-0677">Repeat</keyword>
<dbReference type="GO" id="GO:0016020">
    <property type="term" value="C:membrane"/>
    <property type="evidence" value="ECO:0007669"/>
    <property type="project" value="UniProtKB-SubCell"/>
</dbReference>
<feature type="compositionally biased region" description="Basic and acidic residues" evidence="6">
    <location>
        <begin position="124"/>
        <end position="134"/>
    </location>
</feature>
<dbReference type="Pfam" id="PF00168">
    <property type="entry name" value="C2"/>
    <property type="match status" value="1"/>
</dbReference>
<keyword evidence="5 7" id="KW-0472">Membrane</keyword>
<comment type="subcellular location">
    <subcellularLocation>
        <location evidence="1">Membrane</location>
        <topology evidence="1">Single-pass membrane protein</topology>
    </subcellularLocation>
</comment>
<feature type="compositionally biased region" description="Low complexity" evidence="6">
    <location>
        <begin position="184"/>
        <end position="195"/>
    </location>
</feature>